<dbReference type="SMART" id="SM00345">
    <property type="entry name" value="HTH_GNTR"/>
    <property type="match status" value="1"/>
</dbReference>
<dbReference type="SMART" id="SM00895">
    <property type="entry name" value="FCD"/>
    <property type="match status" value="1"/>
</dbReference>
<dbReference type="PANTHER" id="PTHR43537">
    <property type="entry name" value="TRANSCRIPTIONAL REGULATOR, GNTR FAMILY"/>
    <property type="match status" value="1"/>
</dbReference>
<dbReference type="InterPro" id="IPR036390">
    <property type="entry name" value="WH_DNA-bd_sf"/>
</dbReference>
<dbReference type="PROSITE" id="PS50949">
    <property type="entry name" value="HTH_GNTR"/>
    <property type="match status" value="1"/>
</dbReference>
<dbReference type="InterPro" id="IPR000524">
    <property type="entry name" value="Tscrpt_reg_HTH_GntR"/>
</dbReference>
<keyword evidence="6" id="KW-1185">Reference proteome</keyword>
<dbReference type="PRINTS" id="PR00035">
    <property type="entry name" value="HTHGNTR"/>
</dbReference>
<evidence type="ECO:0000259" key="4">
    <source>
        <dbReference type="PROSITE" id="PS50949"/>
    </source>
</evidence>
<organism evidence="5 6">
    <name type="scientific">Jiangella aurantiaca</name>
    <dbReference type="NCBI Taxonomy" id="2530373"/>
    <lineage>
        <taxon>Bacteria</taxon>
        <taxon>Bacillati</taxon>
        <taxon>Actinomycetota</taxon>
        <taxon>Actinomycetes</taxon>
        <taxon>Jiangellales</taxon>
        <taxon>Jiangellaceae</taxon>
        <taxon>Jiangella</taxon>
    </lineage>
</organism>
<dbReference type="CDD" id="cd07377">
    <property type="entry name" value="WHTH_GntR"/>
    <property type="match status" value="1"/>
</dbReference>
<accession>A0A4V2YSF1</accession>
<keyword evidence="2" id="KW-0238">DNA-binding</keyword>
<dbReference type="SUPFAM" id="SSF48008">
    <property type="entry name" value="GntR ligand-binding domain-like"/>
    <property type="match status" value="1"/>
</dbReference>
<dbReference type="Proteomes" id="UP000295217">
    <property type="component" value="Unassembled WGS sequence"/>
</dbReference>
<gene>
    <name evidence="5" type="ORF">E1262_13565</name>
</gene>
<comment type="caution">
    <text evidence="5">The sequence shown here is derived from an EMBL/GenBank/DDBJ whole genome shotgun (WGS) entry which is preliminary data.</text>
</comment>
<keyword evidence="3" id="KW-0804">Transcription</keyword>
<dbReference type="Pfam" id="PF07729">
    <property type="entry name" value="FCD"/>
    <property type="match status" value="1"/>
</dbReference>
<protein>
    <submittedName>
        <fullName evidence="5">GntR family transcriptional regulator</fullName>
    </submittedName>
</protein>
<dbReference type="Pfam" id="PF00392">
    <property type="entry name" value="GntR"/>
    <property type="match status" value="1"/>
</dbReference>
<dbReference type="EMBL" id="SMLB01000016">
    <property type="protein sequence ID" value="TDD69057.1"/>
    <property type="molecule type" value="Genomic_DNA"/>
</dbReference>
<dbReference type="Gene3D" id="1.10.10.10">
    <property type="entry name" value="Winged helix-like DNA-binding domain superfamily/Winged helix DNA-binding domain"/>
    <property type="match status" value="1"/>
</dbReference>
<feature type="domain" description="HTH gntR-type" evidence="4">
    <location>
        <begin position="13"/>
        <end position="79"/>
    </location>
</feature>
<dbReference type="RefSeq" id="WP_132103675.1">
    <property type="nucleotide sequence ID" value="NZ_SMLB01000016.1"/>
</dbReference>
<dbReference type="Gene3D" id="1.20.120.530">
    <property type="entry name" value="GntR ligand-binding domain-like"/>
    <property type="match status" value="1"/>
</dbReference>
<evidence type="ECO:0000313" key="5">
    <source>
        <dbReference type="EMBL" id="TDD69057.1"/>
    </source>
</evidence>
<name>A0A4V2YSF1_9ACTN</name>
<evidence type="ECO:0000313" key="6">
    <source>
        <dbReference type="Proteomes" id="UP000295217"/>
    </source>
</evidence>
<dbReference type="InterPro" id="IPR011711">
    <property type="entry name" value="GntR_C"/>
</dbReference>
<evidence type="ECO:0000256" key="3">
    <source>
        <dbReference type="ARBA" id="ARBA00023163"/>
    </source>
</evidence>
<dbReference type="InterPro" id="IPR008920">
    <property type="entry name" value="TF_FadR/GntR_C"/>
</dbReference>
<dbReference type="GO" id="GO:0003700">
    <property type="term" value="F:DNA-binding transcription factor activity"/>
    <property type="evidence" value="ECO:0007669"/>
    <property type="project" value="InterPro"/>
</dbReference>
<dbReference type="InterPro" id="IPR036388">
    <property type="entry name" value="WH-like_DNA-bd_sf"/>
</dbReference>
<keyword evidence="1" id="KW-0805">Transcription regulation</keyword>
<dbReference type="PANTHER" id="PTHR43537:SF45">
    <property type="entry name" value="GNTR FAMILY REGULATORY PROTEIN"/>
    <property type="match status" value="1"/>
</dbReference>
<dbReference type="AlphaFoldDB" id="A0A4V2YSF1"/>
<evidence type="ECO:0000256" key="2">
    <source>
        <dbReference type="ARBA" id="ARBA00023125"/>
    </source>
</evidence>
<proteinExistence type="predicted"/>
<dbReference type="OrthoDB" id="9816161at2"/>
<reference evidence="5 6" key="1">
    <citation type="submission" date="2019-02" db="EMBL/GenBank/DDBJ databases">
        <title>Draft genome sequences of novel Actinobacteria.</title>
        <authorList>
            <person name="Sahin N."/>
            <person name="Ay H."/>
            <person name="Saygin H."/>
        </authorList>
    </citation>
    <scope>NUCLEOTIDE SEQUENCE [LARGE SCALE GENOMIC DNA]</scope>
    <source>
        <strain evidence="5 6">8K307</strain>
    </source>
</reference>
<evidence type="ECO:0000256" key="1">
    <source>
        <dbReference type="ARBA" id="ARBA00023015"/>
    </source>
</evidence>
<dbReference type="GO" id="GO:0003677">
    <property type="term" value="F:DNA binding"/>
    <property type="evidence" value="ECO:0007669"/>
    <property type="project" value="UniProtKB-KW"/>
</dbReference>
<sequence length="239" mass="26611">MAWEFSAPVPSAPALGQHVVERLRVLIVTGRIPRGAHLVEAQLSSMFDVSRGPIRDALRQLEAEGLVESRRRGVFVVGLEAADIAELYSLRESLETLALRMAHENAQTATWQALLEPLDRMRSAADAGRADEYARADLDFHARFYDLSGHRRLRDIWRQYQPTFAVLLEITNAEDVTLGPSLQSHVDLYELMRAGRLDEAVVELKEHLLGARNRLMTAHARVTAANSADSTAAHQDGRA</sequence>
<dbReference type="SUPFAM" id="SSF46785">
    <property type="entry name" value="Winged helix' DNA-binding domain"/>
    <property type="match status" value="1"/>
</dbReference>